<name>A0AAN6M084_9PLEO</name>
<proteinExistence type="predicted"/>
<sequence>MRTITFFSGLAALALAISASPAPTILHVPSVNEPGTNLARAPLPIPSLATLSPQLSPSKNATKTNSTPSAPTKP</sequence>
<keyword evidence="2" id="KW-0732">Signal</keyword>
<comment type="caution">
    <text evidence="3">The sequence shown here is derived from an EMBL/GenBank/DDBJ whole genome shotgun (WGS) entry which is preliminary data.</text>
</comment>
<evidence type="ECO:0000256" key="2">
    <source>
        <dbReference type="SAM" id="SignalP"/>
    </source>
</evidence>
<evidence type="ECO:0000313" key="3">
    <source>
        <dbReference type="EMBL" id="KAK3210326.1"/>
    </source>
</evidence>
<dbReference type="EMBL" id="WVTA01000005">
    <property type="protein sequence ID" value="KAK3210326.1"/>
    <property type="molecule type" value="Genomic_DNA"/>
</dbReference>
<evidence type="ECO:0000313" key="4">
    <source>
        <dbReference type="Proteomes" id="UP001280581"/>
    </source>
</evidence>
<dbReference type="AlphaFoldDB" id="A0AAN6M084"/>
<accession>A0AAN6M084</accession>
<dbReference type="Proteomes" id="UP001280581">
    <property type="component" value="Unassembled WGS sequence"/>
</dbReference>
<organism evidence="3 4">
    <name type="scientific">Pseudopithomyces chartarum</name>
    <dbReference type="NCBI Taxonomy" id="1892770"/>
    <lineage>
        <taxon>Eukaryota</taxon>
        <taxon>Fungi</taxon>
        <taxon>Dikarya</taxon>
        <taxon>Ascomycota</taxon>
        <taxon>Pezizomycotina</taxon>
        <taxon>Dothideomycetes</taxon>
        <taxon>Pleosporomycetidae</taxon>
        <taxon>Pleosporales</taxon>
        <taxon>Massarineae</taxon>
        <taxon>Didymosphaeriaceae</taxon>
        <taxon>Pseudopithomyces</taxon>
    </lineage>
</organism>
<reference evidence="3 4" key="1">
    <citation type="submission" date="2021-02" db="EMBL/GenBank/DDBJ databases">
        <title>Genome assembly of Pseudopithomyces chartarum.</title>
        <authorList>
            <person name="Jauregui R."/>
            <person name="Singh J."/>
            <person name="Voisey C."/>
        </authorList>
    </citation>
    <scope>NUCLEOTIDE SEQUENCE [LARGE SCALE GENOMIC DNA]</scope>
    <source>
        <strain evidence="3 4">AGR01</strain>
    </source>
</reference>
<gene>
    <name evidence="3" type="ORF">GRF29_44g2334348</name>
</gene>
<protein>
    <submittedName>
        <fullName evidence="3">Uncharacterized protein</fullName>
    </submittedName>
</protein>
<evidence type="ECO:0000256" key="1">
    <source>
        <dbReference type="SAM" id="MobiDB-lite"/>
    </source>
</evidence>
<keyword evidence="4" id="KW-1185">Reference proteome</keyword>
<feature type="signal peptide" evidence="2">
    <location>
        <begin position="1"/>
        <end position="16"/>
    </location>
</feature>
<feature type="chain" id="PRO_5042923365" evidence="2">
    <location>
        <begin position="17"/>
        <end position="74"/>
    </location>
</feature>
<feature type="region of interest" description="Disordered" evidence="1">
    <location>
        <begin position="49"/>
        <end position="74"/>
    </location>
</feature>